<gene>
    <name evidence="1" type="ORF">BKK80_11400</name>
</gene>
<keyword evidence="2" id="KW-1185">Reference proteome</keyword>
<evidence type="ECO:0000313" key="2">
    <source>
        <dbReference type="Proteomes" id="UP000177515"/>
    </source>
</evidence>
<sequence length="94" mass="10715">MDTFPSSTYKGFDLYPLVYRYDPPREWHERRPDRSYNASVVICREGLDPVTAVARIFKVRAEQWESLGVAKRAAIQSGRDIVDGLVEGENLIGL</sequence>
<name>A0ABN4THI3_9BURK</name>
<reference evidence="1 2" key="1">
    <citation type="submission" date="2016-10" db="EMBL/GenBank/DDBJ databases">
        <title>Complete genome sequences of three Cupriavidus strains isolated from various Malaysian environments.</title>
        <authorList>
            <person name="Abdullah A.A.-A."/>
            <person name="Shafie N.A.H."/>
            <person name="Lau N.S."/>
        </authorList>
    </citation>
    <scope>NUCLEOTIDE SEQUENCE [LARGE SCALE GENOMIC DNA]</scope>
    <source>
        <strain evidence="1 2">USMAA1020</strain>
    </source>
</reference>
<protein>
    <submittedName>
        <fullName evidence="1">Uncharacterized protein</fullName>
    </submittedName>
</protein>
<evidence type="ECO:0000313" key="1">
    <source>
        <dbReference type="EMBL" id="AOZ06363.1"/>
    </source>
</evidence>
<proteinExistence type="predicted"/>
<accession>A0ABN4THI3</accession>
<dbReference type="RefSeq" id="WP_071012846.1">
    <property type="nucleotide sequence ID" value="NZ_CP017754.1"/>
</dbReference>
<organism evidence="1 2">
    <name type="scientific">Cupriavidus malaysiensis</name>
    <dbReference type="NCBI Taxonomy" id="367825"/>
    <lineage>
        <taxon>Bacteria</taxon>
        <taxon>Pseudomonadati</taxon>
        <taxon>Pseudomonadota</taxon>
        <taxon>Betaproteobacteria</taxon>
        <taxon>Burkholderiales</taxon>
        <taxon>Burkholderiaceae</taxon>
        <taxon>Cupriavidus</taxon>
    </lineage>
</organism>
<dbReference type="EMBL" id="CP017754">
    <property type="protein sequence ID" value="AOZ06363.1"/>
    <property type="molecule type" value="Genomic_DNA"/>
</dbReference>
<dbReference type="Proteomes" id="UP000177515">
    <property type="component" value="Chromosome 1"/>
</dbReference>